<dbReference type="Gene3D" id="1.50.10.10">
    <property type="match status" value="1"/>
</dbReference>
<dbReference type="GO" id="GO:0004553">
    <property type="term" value="F:hydrolase activity, hydrolyzing O-glycosyl compounds"/>
    <property type="evidence" value="ECO:0007669"/>
    <property type="project" value="UniProtKB-ARBA"/>
</dbReference>
<dbReference type="InterPro" id="IPR012341">
    <property type="entry name" value="6hp_glycosidase-like_sf"/>
</dbReference>
<keyword evidence="4" id="KW-1185">Reference proteome</keyword>
<evidence type="ECO:0000259" key="1">
    <source>
        <dbReference type="Pfam" id="PF00723"/>
    </source>
</evidence>
<dbReference type="InterPro" id="IPR011613">
    <property type="entry name" value="GH15-like"/>
</dbReference>
<dbReference type="RefSeq" id="WP_135615212.1">
    <property type="nucleotide sequence ID" value="NZ_RQFY01000004.1"/>
</dbReference>
<evidence type="ECO:0000313" key="4">
    <source>
        <dbReference type="Proteomes" id="UP000297871"/>
    </source>
</evidence>
<accession>A0A4R9J992</accession>
<proteinExistence type="predicted"/>
<dbReference type="GO" id="GO:0005975">
    <property type="term" value="P:carbohydrate metabolic process"/>
    <property type="evidence" value="ECO:0007669"/>
    <property type="project" value="InterPro"/>
</dbReference>
<dbReference type="PANTHER" id="PTHR31616:SF0">
    <property type="entry name" value="GLUCAN 1,4-ALPHA-GLUCOSIDASE"/>
    <property type="match status" value="1"/>
</dbReference>
<sequence>MDKHTYSSGIIGNCSFLAYISKNTEVEWLCWPKFDSSFIFGSLLDRDKGGSFRIVPEDQNAKFEQKYEENTNIIRTKVACNDGTFLVTDFAPRFFEGETHYKPLILVRKIEPIENSPKINIVCDPRDSYGSFLPKASLASNHIVFSGMGSDLRLTTNISLHYILQNTSFVLNETKYLVLSYGDHLENPSERKIQDLLDRTREYWRNWVKHCSIGEFQQEAVVRSALALKLHQFQDTGAIIAAGTTSLPESPSSGRNWDYRYCWIRDAYYTLSALNGIGHFEEMEHYSHFLENIASTKRERIQPLFSILGEEILEEKILDLDGYLGNKPVRIGNQAFTHIQNDVYGQILLSIMPLYLDTRFHKKSKSSSGQSILNLLKHIERTMNEPDAGLWEFRNLQQKHCYTFLFHWAGSAAAEKIGQKLNDREICDLAASLKERSALNIEACYDKKRGVYTQAEGTEHLDASLLQLISLGYLKEEPEKAKRHLTVLESELKTKEGLFFRYKHNDDFGAPKTAFLVCAFWYVDALACVGRLEEAKKYFLNLLTYTNHLGLFSEDVDPANGSQWGNFPQAYSHVGLMNSAFRISRKMDIPLFLCP</sequence>
<dbReference type="Proteomes" id="UP000297871">
    <property type="component" value="Unassembled WGS sequence"/>
</dbReference>
<name>A0A4R9J992_9LEPT</name>
<dbReference type="OrthoDB" id="3902805at2"/>
<feature type="domain" description="Trehalase-like N-terminal" evidence="2">
    <location>
        <begin position="10"/>
        <end position="130"/>
    </location>
</feature>
<dbReference type="InterPro" id="IPR045582">
    <property type="entry name" value="Trehalase-like_N"/>
</dbReference>
<gene>
    <name evidence="3" type="ORF">EHQ52_10965</name>
</gene>
<dbReference type="PANTHER" id="PTHR31616">
    <property type="entry name" value="TREHALASE"/>
    <property type="match status" value="1"/>
</dbReference>
<feature type="domain" description="GH15-like" evidence="1">
    <location>
        <begin position="217"/>
        <end position="579"/>
    </location>
</feature>
<dbReference type="Pfam" id="PF00723">
    <property type="entry name" value="Glyco_hydro_15"/>
    <property type="match status" value="1"/>
</dbReference>
<reference evidence="3" key="1">
    <citation type="journal article" date="2019" name="PLoS Negl. Trop. Dis.">
        <title>Revisiting the worldwide diversity of Leptospira species in the environment.</title>
        <authorList>
            <person name="Vincent A.T."/>
            <person name="Schiettekatte O."/>
            <person name="Bourhy P."/>
            <person name="Veyrier F.J."/>
            <person name="Picardeau M."/>
        </authorList>
    </citation>
    <scope>NUCLEOTIDE SEQUENCE [LARGE SCALE GENOMIC DNA]</scope>
    <source>
        <strain evidence="3">201800265</strain>
    </source>
</reference>
<dbReference type="SUPFAM" id="SSF48208">
    <property type="entry name" value="Six-hairpin glycosidases"/>
    <property type="match status" value="1"/>
</dbReference>
<evidence type="ECO:0000259" key="2">
    <source>
        <dbReference type="Pfam" id="PF19291"/>
    </source>
</evidence>
<dbReference type="EMBL" id="RQFY01000004">
    <property type="protein sequence ID" value="TGL34995.1"/>
    <property type="molecule type" value="Genomic_DNA"/>
</dbReference>
<protein>
    <submittedName>
        <fullName evidence="3">Glycoside hydrolase family 15 protein</fullName>
    </submittedName>
</protein>
<organism evidence="3 4">
    <name type="scientific">Leptospira koniambonensis</name>
    <dbReference type="NCBI Taxonomy" id="2484950"/>
    <lineage>
        <taxon>Bacteria</taxon>
        <taxon>Pseudomonadati</taxon>
        <taxon>Spirochaetota</taxon>
        <taxon>Spirochaetia</taxon>
        <taxon>Leptospirales</taxon>
        <taxon>Leptospiraceae</taxon>
        <taxon>Leptospira</taxon>
    </lineage>
</organism>
<keyword evidence="3" id="KW-0378">Hydrolase</keyword>
<dbReference type="Pfam" id="PF19291">
    <property type="entry name" value="TREH_N"/>
    <property type="match status" value="1"/>
</dbReference>
<comment type="caution">
    <text evidence="3">The sequence shown here is derived from an EMBL/GenBank/DDBJ whole genome shotgun (WGS) entry which is preliminary data.</text>
</comment>
<dbReference type="InterPro" id="IPR008928">
    <property type="entry name" value="6-hairpin_glycosidase_sf"/>
</dbReference>
<evidence type="ECO:0000313" key="3">
    <source>
        <dbReference type="EMBL" id="TGL34995.1"/>
    </source>
</evidence>
<dbReference type="AlphaFoldDB" id="A0A4R9J992"/>